<name>A0A1M6UV94_9FLAO</name>
<gene>
    <name evidence="1" type="ORF">SAMN04488007_3702</name>
</gene>
<reference evidence="2" key="1">
    <citation type="submission" date="2016-11" db="EMBL/GenBank/DDBJ databases">
        <authorList>
            <person name="Varghese N."/>
            <person name="Submissions S."/>
        </authorList>
    </citation>
    <scope>NUCLEOTIDE SEQUENCE [LARGE SCALE GENOMIC DNA]</scope>
    <source>
        <strain evidence="2">DSM 16478</strain>
    </source>
</reference>
<dbReference type="EMBL" id="FQZX01000004">
    <property type="protein sequence ID" value="SHK73152.1"/>
    <property type="molecule type" value="Genomic_DNA"/>
</dbReference>
<dbReference type="RefSeq" id="WP_073246982.1">
    <property type="nucleotide sequence ID" value="NZ_FQZX01000004.1"/>
</dbReference>
<dbReference type="OrthoDB" id="821805at2"/>
<proteinExistence type="predicted"/>
<protein>
    <submittedName>
        <fullName evidence="1">Uncharacterized protein</fullName>
    </submittedName>
</protein>
<dbReference type="STRING" id="228958.SAMN04488007_3702"/>
<dbReference type="Proteomes" id="UP000184314">
    <property type="component" value="Unassembled WGS sequence"/>
</dbReference>
<accession>A0A1M6UV94</accession>
<organism evidence="1 2">
    <name type="scientific">Maribacter aquivivus</name>
    <dbReference type="NCBI Taxonomy" id="228958"/>
    <lineage>
        <taxon>Bacteria</taxon>
        <taxon>Pseudomonadati</taxon>
        <taxon>Bacteroidota</taxon>
        <taxon>Flavobacteriia</taxon>
        <taxon>Flavobacteriales</taxon>
        <taxon>Flavobacteriaceae</taxon>
        <taxon>Maribacter</taxon>
    </lineage>
</organism>
<keyword evidence="2" id="KW-1185">Reference proteome</keyword>
<sequence>MKIGNWKKNGFEFLSIFIAVISAFALNNWNDNRRDSTSEQKILREIANGLVKDLEDVRGNEGGHKLGISASQYFKNILTDKPVDLDSLGIYYFIVTRDFVSIQNVAGYETLKSQGLELIKNDSLRLDIISLYEYDYQTLRKLEEEYSEIQFNENYFKEINQSLAPNFQFNADQNIVGIDLPINITTEKKKIILTYLWKIEKNRKFILQSYAQVETNINKVLEKINTELSE</sequence>
<evidence type="ECO:0000313" key="2">
    <source>
        <dbReference type="Proteomes" id="UP000184314"/>
    </source>
</evidence>
<dbReference type="AlphaFoldDB" id="A0A1M6UV94"/>
<evidence type="ECO:0000313" key="1">
    <source>
        <dbReference type="EMBL" id="SHK73152.1"/>
    </source>
</evidence>